<dbReference type="InterPro" id="IPR006143">
    <property type="entry name" value="RND_pump_MFP"/>
</dbReference>
<gene>
    <name evidence="6" type="ORF">A7E78_00795</name>
</gene>
<feature type="signal peptide" evidence="2">
    <location>
        <begin position="1"/>
        <end position="20"/>
    </location>
</feature>
<evidence type="ECO:0000259" key="4">
    <source>
        <dbReference type="Pfam" id="PF25954"/>
    </source>
</evidence>
<proteinExistence type="inferred from homology"/>
<dbReference type="PANTHER" id="PTHR30469:SF15">
    <property type="entry name" value="HLYD FAMILY OF SECRETION PROTEINS"/>
    <property type="match status" value="1"/>
</dbReference>
<feature type="chain" id="PRO_5012521176" evidence="2">
    <location>
        <begin position="21"/>
        <end position="373"/>
    </location>
</feature>
<dbReference type="Gene3D" id="2.40.420.20">
    <property type="match status" value="1"/>
</dbReference>
<dbReference type="Pfam" id="PF25876">
    <property type="entry name" value="HH_MFP_RND"/>
    <property type="match status" value="1"/>
</dbReference>
<dbReference type="AlphaFoldDB" id="A0A1L3GKR7"/>
<dbReference type="STRING" id="1842532.A7E78_00795"/>
<dbReference type="Proteomes" id="UP000182517">
    <property type="component" value="Chromosome"/>
</dbReference>
<dbReference type="InterPro" id="IPR058624">
    <property type="entry name" value="MdtA-like_HH"/>
</dbReference>
<dbReference type="PANTHER" id="PTHR30469">
    <property type="entry name" value="MULTIDRUG RESISTANCE PROTEIN MDTA"/>
    <property type="match status" value="1"/>
</dbReference>
<dbReference type="NCBIfam" id="TIGR01730">
    <property type="entry name" value="RND_mfp"/>
    <property type="match status" value="1"/>
</dbReference>
<dbReference type="Gene3D" id="2.40.50.100">
    <property type="match status" value="1"/>
</dbReference>
<dbReference type="InterPro" id="IPR058627">
    <property type="entry name" value="MdtA-like_C"/>
</dbReference>
<evidence type="ECO:0000313" key="7">
    <source>
        <dbReference type="Proteomes" id="UP000182517"/>
    </source>
</evidence>
<dbReference type="GO" id="GO:0015562">
    <property type="term" value="F:efflux transmembrane transporter activity"/>
    <property type="evidence" value="ECO:0007669"/>
    <property type="project" value="TreeGrafter"/>
</dbReference>
<dbReference type="Pfam" id="PF25967">
    <property type="entry name" value="RND-MFP_C"/>
    <property type="match status" value="1"/>
</dbReference>
<accession>A0A1L3GKR7</accession>
<evidence type="ECO:0000313" key="6">
    <source>
        <dbReference type="EMBL" id="APG26526.1"/>
    </source>
</evidence>
<evidence type="ECO:0000256" key="1">
    <source>
        <dbReference type="ARBA" id="ARBA00009477"/>
    </source>
</evidence>
<protein>
    <submittedName>
        <fullName evidence="6">Uncharacterized protein</fullName>
    </submittedName>
</protein>
<dbReference type="KEGG" id="pef:A7E78_00795"/>
<dbReference type="SUPFAM" id="SSF111369">
    <property type="entry name" value="HlyD-like secretion proteins"/>
    <property type="match status" value="1"/>
</dbReference>
<keyword evidence="2" id="KW-0732">Signal</keyword>
<dbReference type="EMBL" id="CP015519">
    <property type="protein sequence ID" value="APG26526.1"/>
    <property type="molecule type" value="Genomic_DNA"/>
</dbReference>
<dbReference type="Pfam" id="PF25954">
    <property type="entry name" value="Beta-barrel_RND_2"/>
    <property type="match status" value="1"/>
</dbReference>
<dbReference type="OrthoDB" id="9801814at2"/>
<dbReference type="RefSeq" id="WP_072282486.1">
    <property type="nucleotide sequence ID" value="NZ_CP015519.1"/>
</dbReference>
<name>A0A1L3GKR7_9BACT</name>
<evidence type="ECO:0000256" key="2">
    <source>
        <dbReference type="SAM" id="SignalP"/>
    </source>
</evidence>
<feature type="domain" description="CusB-like beta-barrel" evidence="4">
    <location>
        <begin position="206"/>
        <end position="276"/>
    </location>
</feature>
<comment type="similarity">
    <text evidence="1">Belongs to the membrane fusion protein (MFP) (TC 8.A.1) family.</text>
</comment>
<feature type="domain" description="Multidrug resistance protein MdtA-like alpha-helical hairpin" evidence="3">
    <location>
        <begin position="99"/>
        <end position="166"/>
    </location>
</feature>
<dbReference type="InterPro" id="IPR058792">
    <property type="entry name" value="Beta-barrel_RND_2"/>
</dbReference>
<reference evidence="6 7" key="1">
    <citation type="journal article" date="2017" name="Genome Announc.">
        <title>Complete Genome Sequences of Two Acetylene-Fermenting Pelobacter acetylenicus Strains.</title>
        <authorList>
            <person name="Sutton J.M."/>
            <person name="Baesman S.M."/>
            <person name="Fierst J.L."/>
            <person name="Poret-Peterson A.T."/>
            <person name="Oremland R.S."/>
            <person name="Dunlap D.S."/>
            <person name="Akob D.M."/>
        </authorList>
    </citation>
    <scope>NUCLEOTIDE SEQUENCE [LARGE SCALE GENOMIC DNA]</scope>
    <source>
        <strain evidence="6 7">SFB93</strain>
    </source>
</reference>
<dbReference type="GO" id="GO:1990281">
    <property type="term" value="C:efflux pump complex"/>
    <property type="evidence" value="ECO:0007669"/>
    <property type="project" value="TreeGrafter"/>
</dbReference>
<keyword evidence="7" id="KW-1185">Reference proteome</keyword>
<organism evidence="6 7">
    <name type="scientific">Syntrophotalea acetylenivorans</name>
    <dbReference type="NCBI Taxonomy" id="1842532"/>
    <lineage>
        <taxon>Bacteria</taxon>
        <taxon>Pseudomonadati</taxon>
        <taxon>Thermodesulfobacteriota</taxon>
        <taxon>Desulfuromonadia</taxon>
        <taxon>Desulfuromonadales</taxon>
        <taxon>Syntrophotaleaceae</taxon>
        <taxon>Syntrophotalea</taxon>
    </lineage>
</organism>
<evidence type="ECO:0000259" key="5">
    <source>
        <dbReference type="Pfam" id="PF25967"/>
    </source>
</evidence>
<evidence type="ECO:0000259" key="3">
    <source>
        <dbReference type="Pfam" id="PF25876"/>
    </source>
</evidence>
<dbReference type="Gene3D" id="1.10.287.470">
    <property type="entry name" value="Helix hairpin bin"/>
    <property type="match status" value="1"/>
</dbReference>
<sequence length="373" mass="40300">MKFQCLFIVMILLAVNSLTGCSKEEQVIEEIRSVKTFTVQELSTGQVRKFSGIVQAAESSALSFEVGGQVEQVLVDIGDRVQKEQILAVLDKEPYELLLKSAEAELVRARANLTNKKADYEREEAIFKEGAGSQKRLDQAKFGYREAGAGVRVATSKLNLALRDLRKTTLFSPYDGSIGKRMIEPHMEVAAGQRLFEIDAEGDMEVEVNIPETVVNQITIGSETAIVLTVQPDQKIAGTVSSIGTMAETANAFPVKVSLPEPPADIQSGMTAEVTFPLQKKNGQPGYLLPPQAFQVGKESGSAYVFIYDAASSTVKKTPIRMSGAKNNQAVVVDGLAAGDIVVVAGLGFLSDGMQVRLMEQPAPVKPEAFDLK</sequence>
<dbReference type="PROSITE" id="PS51257">
    <property type="entry name" value="PROKAR_LIPOPROTEIN"/>
    <property type="match status" value="1"/>
</dbReference>
<feature type="domain" description="Multidrug resistance protein MdtA-like C-terminal permuted SH3" evidence="5">
    <location>
        <begin position="289"/>
        <end position="347"/>
    </location>
</feature>
<dbReference type="Gene3D" id="2.40.30.170">
    <property type="match status" value="1"/>
</dbReference>